<accession>A0A4Q2R476</accession>
<evidence type="ECO:0000313" key="3">
    <source>
        <dbReference type="Proteomes" id="UP000289411"/>
    </source>
</evidence>
<feature type="domain" description="DUF6894" evidence="1">
    <location>
        <begin position="3"/>
        <end position="70"/>
    </location>
</feature>
<dbReference type="InterPro" id="IPR054189">
    <property type="entry name" value="DUF6894"/>
</dbReference>
<comment type="caution">
    <text evidence="2">The sequence shown here is derived from an EMBL/GenBank/DDBJ whole genome shotgun (WGS) entry which is preliminary data.</text>
</comment>
<dbReference type="Proteomes" id="UP000289411">
    <property type="component" value="Unassembled WGS sequence"/>
</dbReference>
<dbReference type="Pfam" id="PF21834">
    <property type="entry name" value="DUF6894"/>
    <property type="match status" value="1"/>
</dbReference>
<organism evidence="2 3">
    <name type="scientific">Lichenibacterium ramalinae</name>
    <dbReference type="NCBI Taxonomy" id="2316527"/>
    <lineage>
        <taxon>Bacteria</taxon>
        <taxon>Pseudomonadati</taxon>
        <taxon>Pseudomonadota</taxon>
        <taxon>Alphaproteobacteria</taxon>
        <taxon>Hyphomicrobiales</taxon>
        <taxon>Lichenihabitantaceae</taxon>
        <taxon>Lichenibacterium</taxon>
    </lineage>
</organism>
<dbReference type="AlphaFoldDB" id="A0A4Q2R476"/>
<evidence type="ECO:0000313" key="2">
    <source>
        <dbReference type="EMBL" id="RYB01346.1"/>
    </source>
</evidence>
<protein>
    <recommendedName>
        <fullName evidence="1">DUF6894 domain-containing protein</fullName>
    </recommendedName>
</protein>
<sequence length="91" mass="10305">MPRFFFHVYDRARTPDQVGTEFPNLETMQIEAVHFTGEMLREQGYGSSPISPLAIEVTDEDGVTVLRVEVGLTWPSKVQTHVPPPFGKFLQ</sequence>
<reference evidence="2 3" key="2">
    <citation type="submission" date="2019-02" db="EMBL/GenBank/DDBJ databases">
        <title>'Lichenibacterium ramalinii' gen. nov. sp. nov., 'Lichenibacterium minor' gen. nov. sp. nov.</title>
        <authorList>
            <person name="Pankratov T."/>
        </authorList>
    </citation>
    <scope>NUCLEOTIDE SEQUENCE [LARGE SCALE GENOMIC DNA]</scope>
    <source>
        <strain evidence="2 3">RmlP001</strain>
    </source>
</reference>
<name>A0A4Q2R476_9HYPH</name>
<keyword evidence="3" id="KW-1185">Reference proteome</keyword>
<dbReference type="RefSeq" id="WP_428978026.1">
    <property type="nucleotide sequence ID" value="NZ_QYBC01000046.1"/>
</dbReference>
<proteinExistence type="predicted"/>
<evidence type="ECO:0000259" key="1">
    <source>
        <dbReference type="Pfam" id="PF21834"/>
    </source>
</evidence>
<gene>
    <name evidence="2" type="ORF">D3272_26575</name>
</gene>
<reference evidence="2 3" key="1">
    <citation type="submission" date="2018-09" db="EMBL/GenBank/DDBJ databases">
        <authorList>
            <person name="Grouzdev D.S."/>
            <person name="Krutkina M.S."/>
        </authorList>
    </citation>
    <scope>NUCLEOTIDE SEQUENCE [LARGE SCALE GENOMIC DNA]</scope>
    <source>
        <strain evidence="2 3">RmlP001</strain>
    </source>
</reference>
<dbReference type="EMBL" id="QYBC01000046">
    <property type="protein sequence ID" value="RYB01346.1"/>
    <property type="molecule type" value="Genomic_DNA"/>
</dbReference>